<gene>
    <name evidence="3" type="ORF">PEVE_00039320</name>
</gene>
<evidence type="ECO:0000259" key="2">
    <source>
        <dbReference type="PROSITE" id="PS50835"/>
    </source>
</evidence>
<dbReference type="InterPro" id="IPR003598">
    <property type="entry name" value="Ig_sub2"/>
</dbReference>
<name>A0ABN8MTH0_9CNID</name>
<dbReference type="InterPro" id="IPR036179">
    <property type="entry name" value="Ig-like_dom_sf"/>
</dbReference>
<dbReference type="SMART" id="SM00409">
    <property type="entry name" value="IG"/>
    <property type="match status" value="3"/>
</dbReference>
<evidence type="ECO:0000313" key="4">
    <source>
        <dbReference type="Proteomes" id="UP001159427"/>
    </source>
</evidence>
<dbReference type="Gene3D" id="2.60.40.10">
    <property type="entry name" value="Immunoglobulins"/>
    <property type="match status" value="4"/>
</dbReference>
<dbReference type="PANTHER" id="PTHR45080">
    <property type="entry name" value="CONTACTIN 5"/>
    <property type="match status" value="1"/>
</dbReference>
<keyword evidence="4" id="KW-1185">Reference proteome</keyword>
<proteinExistence type="predicted"/>
<feature type="compositionally biased region" description="Low complexity" evidence="1">
    <location>
        <begin position="397"/>
        <end position="410"/>
    </location>
</feature>
<protein>
    <recommendedName>
        <fullName evidence="2">Ig-like domain-containing protein</fullName>
    </recommendedName>
</protein>
<feature type="region of interest" description="Disordered" evidence="1">
    <location>
        <begin position="388"/>
        <end position="410"/>
    </location>
</feature>
<feature type="domain" description="Ig-like" evidence="2">
    <location>
        <begin position="214"/>
        <end position="290"/>
    </location>
</feature>
<organism evidence="3 4">
    <name type="scientific">Porites evermanni</name>
    <dbReference type="NCBI Taxonomy" id="104178"/>
    <lineage>
        <taxon>Eukaryota</taxon>
        <taxon>Metazoa</taxon>
        <taxon>Cnidaria</taxon>
        <taxon>Anthozoa</taxon>
        <taxon>Hexacorallia</taxon>
        <taxon>Scleractinia</taxon>
        <taxon>Fungiina</taxon>
        <taxon>Poritidae</taxon>
        <taxon>Porites</taxon>
    </lineage>
</organism>
<dbReference type="InterPro" id="IPR050958">
    <property type="entry name" value="Cell_Adh-Cytoskel_Orgn"/>
</dbReference>
<dbReference type="Pfam" id="PF13927">
    <property type="entry name" value="Ig_3"/>
    <property type="match status" value="2"/>
</dbReference>
<dbReference type="PROSITE" id="PS50835">
    <property type="entry name" value="IG_LIKE"/>
    <property type="match status" value="2"/>
</dbReference>
<comment type="caution">
    <text evidence="3">The sequence shown here is derived from an EMBL/GenBank/DDBJ whole genome shotgun (WGS) entry which is preliminary data.</text>
</comment>
<dbReference type="InterPro" id="IPR007110">
    <property type="entry name" value="Ig-like_dom"/>
</dbReference>
<dbReference type="Proteomes" id="UP001159427">
    <property type="component" value="Unassembled WGS sequence"/>
</dbReference>
<feature type="domain" description="Ig-like" evidence="2">
    <location>
        <begin position="110"/>
        <end position="209"/>
    </location>
</feature>
<evidence type="ECO:0000313" key="3">
    <source>
        <dbReference type="EMBL" id="CAH3033697.1"/>
    </source>
</evidence>
<dbReference type="EMBL" id="CALNXI010000691">
    <property type="protein sequence ID" value="CAH3033697.1"/>
    <property type="molecule type" value="Genomic_DNA"/>
</dbReference>
<sequence length="410" mass="44241">MFFCLEAAGTTLTVTPTDPSFAIETRDLTLVWKYTLDGSVAFAQFLNITGGGSGERIARQLSQGGSVNVDTKYQDRFTVVITGSQASLKIRGVQRSDQGKYQFTLSPTGPGVILHEVEVIVQALANFTNVSSDAILLEGQDLQLFCIASGKPDPNITWVRISPSGIVSDVSHRRTTLDFKNINWTETGTYRCIANNGVEDPVSHTISVTVLFSPNAHPQDKYYVGRQKSVSLDCMVDGYPIPTITWTPCNAQENVCDQSMLNISKVQNDGVYTCTAKNSLGNDSASTSLVIGAKVINLTLTITNKECNDYDQSFWQKLKEAILALFPDSSDLEVRYIGHSCGSLIVELALEFASIVSEASVVNTLRTAATNNNFGEFAVNASSIQGIAVDESPSTPPTGKTTGRSSDGMV</sequence>
<dbReference type="InterPro" id="IPR013783">
    <property type="entry name" value="Ig-like_fold"/>
</dbReference>
<dbReference type="SUPFAM" id="SSF48726">
    <property type="entry name" value="Immunoglobulin"/>
    <property type="match status" value="3"/>
</dbReference>
<dbReference type="InterPro" id="IPR003599">
    <property type="entry name" value="Ig_sub"/>
</dbReference>
<dbReference type="PANTHER" id="PTHR45080:SF33">
    <property type="entry name" value="IG-LIKE DOMAIN-CONTAINING PROTEIN"/>
    <property type="match status" value="1"/>
</dbReference>
<accession>A0ABN8MTH0</accession>
<dbReference type="SMART" id="SM00408">
    <property type="entry name" value="IGc2"/>
    <property type="match status" value="2"/>
</dbReference>
<evidence type="ECO:0000256" key="1">
    <source>
        <dbReference type="SAM" id="MobiDB-lite"/>
    </source>
</evidence>
<reference evidence="3 4" key="1">
    <citation type="submission" date="2022-05" db="EMBL/GenBank/DDBJ databases">
        <authorList>
            <consortium name="Genoscope - CEA"/>
            <person name="William W."/>
        </authorList>
    </citation>
    <scope>NUCLEOTIDE SEQUENCE [LARGE SCALE GENOMIC DNA]</scope>
</reference>